<dbReference type="Gene3D" id="3.40.50.300">
    <property type="entry name" value="P-loop containing nucleotide triphosphate hydrolases"/>
    <property type="match status" value="2"/>
</dbReference>
<dbReference type="AlphaFoldDB" id="A0A944QVF9"/>
<dbReference type="Pfam" id="PF13604">
    <property type="entry name" value="AAA_30"/>
    <property type="match status" value="1"/>
</dbReference>
<evidence type="ECO:0000259" key="6">
    <source>
        <dbReference type="Pfam" id="PF13482"/>
    </source>
</evidence>
<dbReference type="InterPro" id="IPR027417">
    <property type="entry name" value="P-loop_NTPase"/>
</dbReference>
<feature type="domain" description="YprB ribonuclease H-like" evidence="6">
    <location>
        <begin position="323"/>
        <end position="506"/>
    </location>
</feature>
<dbReference type="GO" id="GO:0016787">
    <property type="term" value="F:hydrolase activity"/>
    <property type="evidence" value="ECO:0007669"/>
    <property type="project" value="UniProtKB-KW"/>
</dbReference>
<keyword evidence="4" id="KW-0067">ATP-binding</keyword>
<keyword evidence="1" id="KW-0547">Nucleotide-binding</keyword>
<dbReference type="Pfam" id="PF13087">
    <property type="entry name" value="AAA_12"/>
    <property type="match status" value="1"/>
</dbReference>
<feature type="domain" description="DNA2/NAM7 helicase-like C-terminal" evidence="5">
    <location>
        <begin position="929"/>
        <end position="1109"/>
    </location>
</feature>
<keyword evidence="3" id="KW-0347">Helicase</keyword>
<dbReference type="PANTHER" id="PTHR43788">
    <property type="entry name" value="DNA2/NAM7 HELICASE FAMILY MEMBER"/>
    <property type="match status" value="1"/>
</dbReference>
<keyword evidence="2" id="KW-0378">Hydrolase</keyword>
<dbReference type="SUPFAM" id="SSF52540">
    <property type="entry name" value="P-loop containing nucleoside triphosphate hydrolases"/>
    <property type="match status" value="1"/>
</dbReference>
<evidence type="ECO:0000313" key="7">
    <source>
        <dbReference type="EMBL" id="MBT2989959.1"/>
    </source>
</evidence>
<name>A0A944QVF9_9GAMM</name>
<dbReference type="InterPro" id="IPR019993">
    <property type="entry name" value="RecB_nuclease_TM0106_put"/>
</dbReference>
<dbReference type="PANTHER" id="PTHR43788:SF8">
    <property type="entry name" value="DNA-BINDING PROTEIN SMUBP-2"/>
    <property type="match status" value="1"/>
</dbReference>
<dbReference type="NCBIfam" id="TIGR03491">
    <property type="entry name" value="TM0106 family RecB-like putative nuclease"/>
    <property type="match status" value="1"/>
</dbReference>
<organism evidence="7 8">
    <name type="scientific">Candidatus Thiodiazotropha taylori</name>
    <dbReference type="NCBI Taxonomy" id="2792791"/>
    <lineage>
        <taxon>Bacteria</taxon>
        <taxon>Pseudomonadati</taxon>
        <taxon>Pseudomonadota</taxon>
        <taxon>Gammaproteobacteria</taxon>
        <taxon>Chromatiales</taxon>
        <taxon>Sedimenticolaceae</taxon>
        <taxon>Candidatus Thiodiazotropha</taxon>
    </lineage>
</organism>
<dbReference type="Pfam" id="PF13482">
    <property type="entry name" value="RNase_H_2"/>
    <property type="match status" value="1"/>
</dbReference>
<dbReference type="CDD" id="cd18808">
    <property type="entry name" value="SF1_C_Upf1"/>
    <property type="match status" value="1"/>
</dbReference>
<evidence type="ECO:0000256" key="3">
    <source>
        <dbReference type="ARBA" id="ARBA00022806"/>
    </source>
</evidence>
<accession>A0A944QVF9</accession>
<dbReference type="InterPro" id="IPR041679">
    <property type="entry name" value="DNA2/NAM7-like_C"/>
</dbReference>
<evidence type="ECO:0000256" key="4">
    <source>
        <dbReference type="ARBA" id="ARBA00022840"/>
    </source>
</evidence>
<reference evidence="7 8" key="1">
    <citation type="submission" date="2021-05" db="EMBL/GenBank/DDBJ databases">
        <title>Genetic and Functional Diversity in Clade A Lucinid endosymbionts from the Bahamas.</title>
        <authorList>
            <person name="Giani N.M."/>
            <person name="Engel A.S."/>
            <person name="Campbell B.J."/>
        </authorList>
    </citation>
    <scope>NUCLEOTIDE SEQUENCE [LARGE SCALE GENOMIC DNA]</scope>
    <source>
        <strain evidence="7">LUC16012Gg_MoonRockCtena</strain>
    </source>
</reference>
<dbReference type="InterPro" id="IPR038720">
    <property type="entry name" value="YprB_RNase_H-like_dom"/>
</dbReference>
<dbReference type="EMBL" id="JAHHGM010000012">
    <property type="protein sequence ID" value="MBT2989959.1"/>
    <property type="molecule type" value="Genomic_DNA"/>
</dbReference>
<evidence type="ECO:0000256" key="2">
    <source>
        <dbReference type="ARBA" id="ARBA00022801"/>
    </source>
</evidence>
<protein>
    <submittedName>
        <fullName evidence="7">TM0106 family RecB-like putative nuclease</fullName>
    </submittedName>
</protein>
<dbReference type="GO" id="GO:0005524">
    <property type="term" value="F:ATP binding"/>
    <property type="evidence" value="ECO:0007669"/>
    <property type="project" value="UniProtKB-KW"/>
</dbReference>
<dbReference type="GO" id="GO:0043139">
    <property type="term" value="F:5'-3' DNA helicase activity"/>
    <property type="evidence" value="ECO:0007669"/>
    <property type="project" value="TreeGrafter"/>
</dbReference>
<dbReference type="InterPro" id="IPR047187">
    <property type="entry name" value="SF1_C_Upf1"/>
</dbReference>
<dbReference type="Proteomes" id="UP000770889">
    <property type="component" value="Unassembled WGS sequence"/>
</dbReference>
<evidence type="ECO:0000259" key="5">
    <source>
        <dbReference type="Pfam" id="PF13087"/>
    </source>
</evidence>
<proteinExistence type="predicted"/>
<evidence type="ECO:0000256" key="1">
    <source>
        <dbReference type="ARBA" id="ARBA00022741"/>
    </source>
</evidence>
<sequence>MRQQLEKIKLAATDVSNFLSCRHLARLDLNAAKGLSERPIRYGPLLEELKARGLAHEEMYLKYLQGQGLSIARLDESDTGSQTSGSRVEQTISAMRDGADIIYQAVLADDMWFGRADFLHKVESPSELGNWSYEVIDTKLARETKAGTILQLCVYSHLLEKLQGVRPVSMYVVTPGTDFKPVEYRIDDYSAYFRLLERGIGQFITDPDETYPDLVSHCDLCAWWSECEKRRRGDDHLCYVAGISNSQIKGLRALDVERLADLAKIEEIPDPPQGSKEALARVRDQARVQLVGRENKTPYYEIKEPFDVEHGLALLPVPTTDDIFLDFEGNHFAEKGVQEYLTGFVFRGADGQFVYKSLWARTLEEEQKAFEYFMDVATATRARNPEAHIYHFAPYEPTALKRLMGRFATREVELDELLRGNAFVDLYSVVRRALIASVERYSIKDLEPFFDYVRQQDLHDAAMSRRLVEHAIEAGDLDETLDEHRRIVEDYNREDCESARRLRDWLEQLRAEVVAQGHDVPRPILQEGEASEAISDLDRELQRLRNGLLEGVPMDPEGRSAEQQARFILAHMMEFHRREDKASWWEYFRVLELEEGDYADERRAITGLHFAEEVKAGRAPLHRYNYPSQEIDARRGDELRDVDGSRFGTVVDVNYSDRMIDIKKRMDTADVHPHALLLHSQVSAKTLRESLMRLGEVVLAEGFTSREPYKAAIELLLRRPSPLVNANGALQRDDEKTVDAACRLAGELDGHVLAIQGPPGTGKTYTGAHMICALKNRGLKVGVTAVSHKVIVNLLESAMKEARKQGMDLNAVHRQDGEYEGDWGIERKKDYPAIRRGLEDGSIDVVGATAWCWSRPDFEQSVDVLIVDEAGQMSLSNVLAVAPAGRSLVLLGDPQQLEQPLQSSHPEGSEVSALYHLLDGEDTISLDKGLFLAETYRLHPDITRFTSEAYYEGKVSARPELEYQAIMAPLDGACRFTGSGLRYVPVHHTGNQARSPEEAEAVREIVTELLDHASWQDKDQKVSKLTERDILIVAPYNAQVAALTEVLPMLGDRIGTVDRFQGQEAPVVVYSMTSSSPEDAPRGMGFLYDRHRFNVATSRALALCILVGSPALFEPECKTPRQMKMANGFCRYLELAQRA</sequence>
<dbReference type="InterPro" id="IPR050534">
    <property type="entry name" value="Coronavir_polyprotein_1ab"/>
</dbReference>
<dbReference type="CDD" id="cd17934">
    <property type="entry name" value="DEXXQc_Upf1-like"/>
    <property type="match status" value="1"/>
</dbReference>
<evidence type="ECO:0000313" key="8">
    <source>
        <dbReference type="Proteomes" id="UP000770889"/>
    </source>
</evidence>
<gene>
    <name evidence="7" type="ORF">KME65_13475</name>
</gene>
<comment type="caution">
    <text evidence="7">The sequence shown here is derived from an EMBL/GenBank/DDBJ whole genome shotgun (WGS) entry which is preliminary data.</text>
</comment>